<organism evidence="1 3">
    <name type="scientific">Azotobacter chroococcum</name>
    <dbReference type="NCBI Taxonomy" id="353"/>
    <lineage>
        <taxon>Bacteria</taxon>
        <taxon>Pseudomonadati</taxon>
        <taxon>Pseudomonadota</taxon>
        <taxon>Gammaproteobacteria</taxon>
        <taxon>Pseudomonadales</taxon>
        <taxon>Pseudomonadaceae</taxon>
        <taxon>Azotobacter</taxon>
    </lineage>
</organism>
<name>A0AA44C6M4_9GAMM</name>
<comment type="caution">
    <text evidence="1">The sequence shown here is derived from an EMBL/GenBank/DDBJ whole genome shotgun (WGS) entry which is preliminary data.</text>
</comment>
<accession>A0AA44C6M4</accession>
<evidence type="ECO:0000313" key="1">
    <source>
        <dbReference type="EMBL" id="NHN77705.1"/>
    </source>
</evidence>
<sequence length="41" mass="4621">SQWLRQLVCRRNPNIATVALANKNARIAWAILSRGEGYRPG</sequence>
<dbReference type="EMBL" id="JAAPAP010000007">
    <property type="protein sequence ID" value="NHN77705.1"/>
    <property type="molecule type" value="Genomic_DNA"/>
</dbReference>
<evidence type="ECO:0000313" key="3">
    <source>
        <dbReference type="Proteomes" id="UP000736384"/>
    </source>
</evidence>
<dbReference type="Proteomes" id="UP000736384">
    <property type="component" value="Unassembled WGS sequence"/>
</dbReference>
<protein>
    <submittedName>
        <fullName evidence="1">IS110 family transposase</fullName>
    </submittedName>
</protein>
<proteinExistence type="predicted"/>
<feature type="non-terminal residue" evidence="1">
    <location>
        <position position="1"/>
    </location>
</feature>
<dbReference type="AlphaFoldDB" id="A0AA44C6M4"/>
<evidence type="ECO:0000313" key="2">
    <source>
        <dbReference type="EMBL" id="NHN79844.1"/>
    </source>
</evidence>
<reference evidence="1" key="1">
    <citation type="submission" date="2020-03" db="EMBL/GenBank/DDBJ databases">
        <title>Genome assembly of Azotobacter chroococcum W5.</title>
        <authorList>
            <person name="Kannepalli A."/>
        </authorList>
    </citation>
    <scope>NUCLEOTIDE SEQUENCE</scope>
    <source>
        <strain evidence="1">W5</strain>
    </source>
</reference>
<dbReference type="EMBL" id="JAAPAP010000051">
    <property type="protein sequence ID" value="NHN79844.1"/>
    <property type="molecule type" value="Genomic_DNA"/>
</dbReference>
<gene>
    <name evidence="1" type="ORF">HA520_10480</name>
    <name evidence="2" type="ORF">HA520_21655</name>
</gene>